<reference evidence="2" key="1">
    <citation type="submission" date="2018-11" db="EMBL/GenBank/DDBJ databases">
        <authorList>
            <person name="Alioto T."/>
            <person name="Alioto T."/>
        </authorList>
    </citation>
    <scope>NUCLEOTIDE SEQUENCE</scope>
</reference>
<comment type="caution">
    <text evidence="2">The sequence shown here is derived from an EMBL/GenBank/DDBJ whole genome shotgun (WGS) entry which is preliminary data.</text>
</comment>
<evidence type="ECO:0000313" key="3">
    <source>
        <dbReference type="Proteomes" id="UP000596742"/>
    </source>
</evidence>
<feature type="region of interest" description="Disordered" evidence="1">
    <location>
        <begin position="37"/>
        <end position="103"/>
    </location>
</feature>
<evidence type="ECO:0000313" key="2">
    <source>
        <dbReference type="EMBL" id="VDI18056.1"/>
    </source>
</evidence>
<gene>
    <name evidence="2" type="ORF">MGAL_10B028462</name>
</gene>
<proteinExistence type="predicted"/>
<dbReference type="AlphaFoldDB" id="A0A8B6DG67"/>
<dbReference type="EMBL" id="UYJE01003290">
    <property type="protein sequence ID" value="VDI18056.1"/>
    <property type="molecule type" value="Genomic_DNA"/>
</dbReference>
<name>A0A8B6DG67_MYTGA</name>
<evidence type="ECO:0000256" key="1">
    <source>
        <dbReference type="SAM" id="MobiDB-lite"/>
    </source>
</evidence>
<organism evidence="2 3">
    <name type="scientific">Mytilus galloprovincialis</name>
    <name type="common">Mediterranean mussel</name>
    <dbReference type="NCBI Taxonomy" id="29158"/>
    <lineage>
        <taxon>Eukaryota</taxon>
        <taxon>Metazoa</taxon>
        <taxon>Spiralia</taxon>
        <taxon>Lophotrochozoa</taxon>
        <taxon>Mollusca</taxon>
        <taxon>Bivalvia</taxon>
        <taxon>Autobranchia</taxon>
        <taxon>Pteriomorphia</taxon>
        <taxon>Mytilida</taxon>
        <taxon>Mytiloidea</taxon>
        <taxon>Mytilidae</taxon>
        <taxon>Mytilinae</taxon>
        <taxon>Mytilus</taxon>
    </lineage>
</organism>
<feature type="compositionally biased region" description="Polar residues" evidence="1">
    <location>
        <begin position="37"/>
        <end position="47"/>
    </location>
</feature>
<feature type="compositionally biased region" description="Polar residues" evidence="1">
    <location>
        <begin position="58"/>
        <end position="92"/>
    </location>
</feature>
<protein>
    <submittedName>
        <fullName evidence="2">Uncharacterized protein</fullName>
    </submittedName>
</protein>
<dbReference type="Proteomes" id="UP000596742">
    <property type="component" value="Unassembled WGS sequence"/>
</dbReference>
<sequence>MNPSGKLVFLKKLTLSSSSNENIVAETVRKLINVNNSKDSSLQTGRTQKLLEDDDTLPMTTKTKESSISQGKKNKSESIMQNPRTLPQTGQRQFKEDNELDDTILLQDSERGYWCI</sequence>
<keyword evidence="3" id="KW-1185">Reference proteome</keyword>
<accession>A0A8B6DG67</accession>